<evidence type="ECO:0000256" key="2">
    <source>
        <dbReference type="ARBA" id="ARBA00007244"/>
    </source>
</evidence>
<dbReference type="InterPro" id="IPR014314">
    <property type="entry name" value="Succ_DH_cytb556"/>
</dbReference>
<dbReference type="PROSITE" id="PS01001">
    <property type="entry name" value="SDH_CYT_2"/>
    <property type="match status" value="1"/>
</dbReference>
<dbReference type="Proteomes" id="UP000606974">
    <property type="component" value="Unassembled WGS sequence"/>
</dbReference>
<evidence type="ECO:0000256" key="5">
    <source>
        <dbReference type="ARBA" id="ARBA00022723"/>
    </source>
</evidence>
<comment type="caution">
    <text evidence="13">The sequence shown here is derived from an EMBL/GenBank/DDBJ whole genome shotgun (WGS) entry which is preliminary data.</text>
</comment>
<dbReference type="CDD" id="cd03499">
    <property type="entry name" value="SQR_TypeC_SdhC"/>
    <property type="match status" value="1"/>
</dbReference>
<evidence type="ECO:0000313" key="14">
    <source>
        <dbReference type="Proteomes" id="UP000606974"/>
    </source>
</evidence>
<keyword evidence="14" id="KW-1185">Reference proteome</keyword>
<keyword evidence="3" id="KW-0349">Heme</keyword>
<reference evidence="13" key="1">
    <citation type="submission" date="2020-02" db="EMBL/GenBank/DDBJ databases">
        <authorList>
            <person name="Palmer J.M."/>
        </authorList>
    </citation>
    <scope>NUCLEOTIDE SEQUENCE</scope>
    <source>
        <strain evidence="13">EPUS1.4</strain>
        <tissue evidence="13">Thallus</tissue>
    </source>
</reference>
<dbReference type="GO" id="GO:0009055">
    <property type="term" value="F:electron transfer activity"/>
    <property type="evidence" value="ECO:0007669"/>
    <property type="project" value="InterPro"/>
</dbReference>
<evidence type="ECO:0000256" key="9">
    <source>
        <dbReference type="ARBA" id="ARBA00023004"/>
    </source>
</evidence>
<organism evidence="13 14">
    <name type="scientific">Endocarpon pusillum</name>
    <dbReference type="NCBI Taxonomy" id="364733"/>
    <lineage>
        <taxon>Eukaryota</taxon>
        <taxon>Fungi</taxon>
        <taxon>Dikarya</taxon>
        <taxon>Ascomycota</taxon>
        <taxon>Pezizomycotina</taxon>
        <taxon>Eurotiomycetes</taxon>
        <taxon>Chaetothyriomycetidae</taxon>
        <taxon>Verrucariales</taxon>
        <taxon>Verrucariaceae</taxon>
        <taxon>Endocarpon</taxon>
    </lineage>
</organism>
<dbReference type="PANTHER" id="PTHR10978:SF5">
    <property type="entry name" value="SUCCINATE DEHYDROGENASE CYTOCHROME B560 SUBUNIT, MITOCHONDRIAL"/>
    <property type="match status" value="1"/>
</dbReference>
<keyword evidence="11 12" id="KW-0472">Membrane</keyword>
<evidence type="ECO:0000256" key="3">
    <source>
        <dbReference type="ARBA" id="ARBA00022617"/>
    </source>
</evidence>
<dbReference type="OrthoDB" id="588261at2759"/>
<feature type="transmembrane region" description="Helical" evidence="12">
    <location>
        <begin position="89"/>
        <end position="110"/>
    </location>
</feature>
<keyword evidence="4 12" id="KW-0812">Transmembrane</keyword>
<name>A0A8H7E343_9EURO</name>
<dbReference type="NCBIfam" id="TIGR02970">
    <property type="entry name" value="succ_dehyd_cytB"/>
    <property type="match status" value="1"/>
</dbReference>
<dbReference type="AlphaFoldDB" id="A0A8H7E343"/>
<gene>
    <name evidence="13" type="ORF">GJ744_010297</name>
</gene>
<comment type="similarity">
    <text evidence="2">Belongs to the cytochrome b560 family.</text>
</comment>
<dbReference type="FunFam" id="1.20.1300.10:FF:000008">
    <property type="entry name" value="Succinate dehydrogenase cytochrome b560 subunit"/>
    <property type="match status" value="1"/>
</dbReference>
<keyword evidence="5" id="KW-0479">Metal-binding</keyword>
<protein>
    <recommendedName>
        <fullName evidence="15">Succinate dehydrogenase cytochrome B subunit</fullName>
    </recommendedName>
</protein>
<sequence length="191" mass="20678">MLRQRAVQQSIRRLAAANLSTFNKTTSLAQLAPPVAIATGRHTQIRQAATQPTSPSDAYSILASQRLHRPVSPHLKIYRPQITWLLSGLNRITGSILSGGFYIFGAAYLVSPLFGWHLDTATLAAGFASWPLAAQLAAKMAVAFPFTFHGWNGIRHLIWDVGAALNNQQVIRTGWVVVGLTVVSSLALALL</sequence>
<dbReference type="Pfam" id="PF01127">
    <property type="entry name" value="Sdh_cyt"/>
    <property type="match status" value="1"/>
</dbReference>
<proteinExistence type="inferred from homology"/>
<dbReference type="GO" id="GO:0046872">
    <property type="term" value="F:metal ion binding"/>
    <property type="evidence" value="ECO:0007669"/>
    <property type="project" value="UniProtKB-KW"/>
</dbReference>
<feature type="transmembrane region" description="Helical" evidence="12">
    <location>
        <begin position="170"/>
        <end position="190"/>
    </location>
</feature>
<evidence type="ECO:0000256" key="1">
    <source>
        <dbReference type="ARBA" id="ARBA00004448"/>
    </source>
</evidence>
<keyword evidence="10" id="KW-0496">Mitochondrion</keyword>
<feature type="transmembrane region" description="Helical" evidence="12">
    <location>
        <begin position="130"/>
        <end position="149"/>
    </location>
</feature>
<evidence type="ECO:0000256" key="8">
    <source>
        <dbReference type="ARBA" id="ARBA00022989"/>
    </source>
</evidence>
<dbReference type="InterPro" id="IPR000701">
    <property type="entry name" value="SuccDH_FuR_B_TM-su"/>
</dbReference>
<evidence type="ECO:0000256" key="6">
    <source>
        <dbReference type="ARBA" id="ARBA00022792"/>
    </source>
</evidence>
<dbReference type="GO" id="GO:0006121">
    <property type="term" value="P:mitochondrial electron transport, succinate to ubiquinone"/>
    <property type="evidence" value="ECO:0007669"/>
    <property type="project" value="TreeGrafter"/>
</dbReference>
<dbReference type="SUPFAM" id="SSF81343">
    <property type="entry name" value="Fumarate reductase respiratory complex transmembrane subunits"/>
    <property type="match status" value="1"/>
</dbReference>
<evidence type="ECO:0000256" key="11">
    <source>
        <dbReference type="ARBA" id="ARBA00023136"/>
    </source>
</evidence>
<keyword evidence="9" id="KW-0408">Iron</keyword>
<dbReference type="GO" id="GO:0005743">
    <property type="term" value="C:mitochondrial inner membrane"/>
    <property type="evidence" value="ECO:0007669"/>
    <property type="project" value="UniProtKB-SubCell"/>
</dbReference>
<evidence type="ECO:0000313" key="13">
    <source>
        <dbReference type="EMBL" id="KAF7507627.1"/>
    </source>
</evidence>
<keyword evidence="7" id="KW-0809">Transit peptide</keyword>
<keyword evidence="6" id="KW-0999">Mitochondrion inner membrane</keyword>
<accession>A0A8H7E343</accession>
<dbReference type="GO" id="GO:0006099">
    <property type="term" value="P:tricarboxylic acid cycle"/>
    <property type="evidence" value="ECO:0007669"/>
    <property type="project" value="InterPro"/>
</dbReference>
<dbReference type="Gene3D" id="1.20.1300.10">
    <property type="entry name" value="Fumarate reductase/succinate dehydrogenase, transmembrane subunit"/>
    <property type="match status" value="1"/>
</dbReference>
<dbReference type="InterPro" id="IPR034804">
    <property type="entry name" value="SQR/QFR_C/D"/>
</dbReference>
<dbReference type="PANTHER" id="PTHR10978">
    <property type="entry name" value="SUCCINATE DEHYDROGENASE CYTOCHROME B560 SUBUNIT"/>
    <property type="match status" value="1"/>
</dbReference>
<evidence type="ECO:0008006" key="15">
    <source>
        <dbReference type="Google" id="ProtNLM"/>
    </source>
</evidence>
<dbReference type="EMBL" id="JAACFV010000066">
    <property type="protein sequence ID" value="KAF7507627.1"/>
    <property type="molecule type" value="Genomic_DNA"/>
</dbReference>
<comment type="subcellular location">
    <subcellularLocation>
        <location evidence="1">Mitochondrion inner membrane</location>
        <topology evidence="1">Multi-pass membrane protein</topology>
    </subcellularLocation>
</comment>
<keyword evidence="8 12" id="KW-1133">Transmembrane helix</keyword>
<evidence type="ECO:0000256" key="4">
    <source>
        <dbReference type="ARBA" id="ARBA00022692"/>
    </source>
</evidence>
<evidence type="ECO:0000256" key="7">
    <source>
        <dbReference type="ARBA" id="ARBA00022946"/>
    </source>
</evidence>
<evidence type="ECO:0000256" key="12">
    <source>
        <dbReference type="SAM" id="Phobius"/>
    </source>
</evidence>
<dbReference type="InterPro" id="IPR018495">
    <property type="entry name" value="Succ_DH_cyt_bsu_CS"/>
</dbReference>
<evidence type="ECO:0000256" key="10">
    <source>
        <dbReference type="ARBA" id="ARBA00023128"/>
    </source>
</evidence>